<feature type="compositionally biased region" description="Polar residues" evidence="6">
    <location>
        <begin position="841"/>
        <end position="922"/>
    </location>
</feature>
<dbReference type="SUPFAM" id="SSF103657">
    <property type="entry name" value="BAR/IMD domain-like"/>
    <property type="match status" value="1"/>
</dbReference>
<evidence type="ECO:0000259" key="8">
    <source>
        <dbReference type="PROSITE" id="PS50238"/>
    </source>
</evidence>
<evidence type="ECO:0000259" key="7">
    <source>
        <dbReference type="PROSITE" id="PS50002"/>
    </source>
</evidence>
<evidence type="ECO:0000256" key="6">
    <source>
        <dbReference type="SAM" id="MobiDB-lite"/>
    </source>
</evidence>
<dbReference type="SUPFAM" id="SSF50044">
    <property type="entry name" value="SH3-domain"/>
    <property type="match status" value="1"/>
</dbReference>
<dbReference type="GO" id="GO:0007165">
    <property type="term" value="P:signal transduction"/>
    <property type="evidence" value="ECO:0007669"/>
    <property type="project" value="InterPro"/>
</dbReference>
<dbReference type="OrthoDB" id="5981864at2759"/>
<gene>
    <name evidence="10" type="ORF">BOX15_Mlig009824g1</name>
</gene>
<keyword evidence="1 4" id="KW-0728">SH3 domain</keyword>
<keyword evidence="2" id="KW-0343">GTPase activation</keyword>
<dbReference type="InterPro" id="IPR051627">
    <property type="entry name" value="SLIT-ROBO_RhoGAP"/>
</dbReference>
<evidence type="ECO:0000259" key="9">
    <source>
        <dbReference type="PROSITE" id="PS51741"/>
    </source>
</evidence>
<dbReference type="InterPro" id="IPR036028">
    <property type="entry name" value="SH3-like_dom_sf"/>
</dbReference>
<dbReference type="PRINTS" id="PR00452">
    <property type="entry name" value="SH3DOMAIN"/>
</dbReference>
<keyword evidence="11" id="KW-1185">Reference proteome</keyword>
<feature type="compositionally biased region" description="Low complexity" evidence="6">
    <location>
        <begin position="923"/>
        <end position="981"/>
    </location>
</feature>
<dbReference type="SMART" id="SM00055">
    <property type="entry name" value="FCH"/>
    <property type="match status" value="1"/>
</dbReference>
<feature type="domain" description="SH3" evidence="7">
    <location>
        <begin position="729"/>
        <end position="789"/>
    </location>
</feature>
<sequence length="1118" mass="123959">MLHQLNPQLNMSFKMKKDALFDLESKIKELRVQLAEQQRLIDNRIEWESAMLLELNEFYRRRAEIEEQYSKDLKKLFQSRVEKLRLLERTRCVSGADAYSLFKFYNTVLGITHSQSANHSVVAKIFSTKIAPRFIDIRDNSAKLLSKCHEMCAASQEELLDNSKQVVQALKNYQIARSHAAQAEAKLTAVRDERRRIEEASGVSSSGGAACGPQDKRLKQVDKNIEKRRDKHEVTHQKALRERNEYLLQLESANACIRRYFSDDLSDILDCLACGFHNSLARAAMMHLNTEETLKQRQEGFVRYFMNTMNQLDAKQDKLHFLQSSKSVFTEPKAFQFEAHKSDPVSHVCASQPDVLKELEERYSNLRNRIKDTSVEADELWKTLEAAEQSWLIHINVPDFYVHDMFSRSAKEAVAAGALDCGQSGQQQPVQENDKKRAWENGEFYLSKFDEYLRKNGHLTRLHAKAGAISRSLSQERGSAPPPLPTKPRRKSIIRVNAQLIGGGRPRLFGGSVEDQVEMPVVVLSCVRLINQFGLFHQGVFRVPGSQSDVNRLKEAFERGEDPFAGAVDGRDVNAAAGVLKCYLRDLEEPVFPQRLFEDLMDCVKKDSVTESIVRLREIFLHLSPSCYRVLRFIFAFLNHLSQFADENLMDSYNLSICLAPSFLPVPPNRDPVIYQGSITHLMKLIIEHESDIFVRKDVPGPIYRKRMEDDFDVEDEEEQSVCSEMEPESGYMVAAKYSFEARTSRELSFNKGDVLTVVSRLTAEWLRVVNASGKEGLIPDAYVARLRHSSTESEALAANTQQPQLQQPQQPEQQHPQSQLHSQHQHQTPQCPSAAPKATHPSQIVPSNVENSKTPSAATVGSTEQAPKDVSQISSDTILQTAQTAPKSVPQTATVSMPQAEPTSQTFAKSISSLTDATGNISPTNHQSASSSSTTVTSKAPPAQQKATPAVETAVSTASTSSISPSSPSSTVASASAASSDQDMQSIDQALQEVIAGLELLTYDTESPYADPQALLTAKVQLPAAKRAPDLVSDLPESAADRFALEGHADTLRVRRWPEPPQSTLVTAGSSPPVVAESGAASSAVVAPAELPGSAPLSASGTPVKPPKVAPKPKFCK</sequence>
<dbReference type="InterPro" id="IPR000198">
    <property type="entry name" value="RhoGAP_dom"/>
</dbReference>
<reference evidence="10 11" key="1">
    <citation type="submission" date="2017-06" db="EMBL/GenBank/DDBJ databases">
        <title>A platform for efficient transgenesis in Macrostomum lignano, a flatworm model organism for stem cell research.</title>
        <authorList>
            <person name="Berezikov E."/>
        </authorList>
    </citation>
    <scope>NUCLEOTIDE SEQUENCE [LARGE SCALE GENOMIC DNA]</scope>
    <source>
        <strain evidence="10">DV1</strain>
        <tissue evidence="10">Whole organism</tissue>
    </source>
</reference>
<accession>A0A267FD38</accession>
<proteinExistence type="predicted"/>
<dbReference type="Gene3D" id="2.30.30.40">
    <property type="entry name" value="SH3 Domains"/>
    <property type="match status" value="1"/>
</dbReference>
<evidence type="ECO:0000256" key="1">
    <source>
        <dbReference type="ARBA" id="ARBA00022443"/>
    </source>
</evidence>
<dbReference type="Pfam" id="PF00620">
    <property type="entry name" value="RhoGAP"/>
    <property type="match status" value="1"/>
</dbReference>
<dbReference type="Pfam" id="PF00018">
    <property type="entry name" value="SH3_1"/>
    <property type="match status" value="1"/>
</dbReference>
<dbReference type="PROSITE" id="PS51741">
    <property type="entry name" value="F_BAR"/>
    <property type="match status" value="1"/>
</dbReference>
<evidence type="ECO:0000313" key="10">
    <source>
        <dbReference type="EMBL" id="PAA71676.1"/>
    </source>
</evidence>
<dbReference type="CDD" id="cd00174">
    <property type="entry name" value="SH3"/>
    <property type="match status" value="1"/>
</dbReference>
<evidence type="ECO:0000256" key="3">
    <source>
        <dbReference type="ARBA" id="ARBA00023054"/>
    </source>
</evidence>
<name>A0A267FD38_9PLAT</name>
<dbReference type="GO" id="GO:0005096">
    <property type="term" value="F:GTPase activator activity"/>
    <property type="evidence" value="ECO:0007669"/>
    <property type="project" value="UniProtKB-KW"/>
</dbReference>
<feature type="domain" description="F-BAR" evidence="9">
    <location>
        <begin position="11"/>
        <end position="317"/>
    </location>
</feature>
<dbReference type="InterPro" id="IPR001452">
    <property type="entry name" value="SH3_domain"/>
</dbReference>
<dbReference type="SMART" id="SM00324">
    <property type="entry name" value="RhoGAP"/>
    <property type="match status" value="1"/>
</dbReference>
<dbReference type="PROSITE" id="PS50238">
    <property type="entry name" value="RHOGAP"/>
    <property type="match status" value="1"/>
</dbReference>
<feature type="compositionally biased region" description="Low complexity" evidence="6">
    <location>
        <begin position="801"/>
        <end position="831"/>
    </location>
</feature>
<dbReference type="AlphaFoldDB" id="A0A267FD38"/>
<protein>
    <recommendedName>
        <fullName evidence="12">SLIT-ROBO Rho GTPase-activating protein 1</fullName>
    </recommendedName>
</protein>
<evidence type="ECO:0008006" key="12">
    <source>
        <dbReference type="Google" id="ProtNLM"/>
    </source>
</evidence>
<dbReference type="Pfam" id="PF00611">
    <property type="entry name" value="FCH"/>
    <property type="match status" value="1"/>
</dbReference>
<feature type="compositionally biased region" description="Low complexity" evidence="6">
    <location>
        <begin position="1071"/>
        <end position="1090"/>
    </location>
</feature>
<dbReference type="EMBL" id="NIVC01001148">
    <property type="protein sequence ID" value="PAA71676.1"/>
    <property type="molecule type" value="Genomic_DNA"/>
</dbReference>
<feature type="region of interest" description="Disordered" evidence="6">
    <location>
        <begin position="1057"/>
        <end position="1118"/>
    </location>
</feature>
<evidence type="ECO:0000256" key="5">
    <source>
        <dbReference type="PROSITE-ProRule" id="PRU01077"/>
    </source>
</evidence>
<dbReference type="PROSITE" id="PS50002">
    <property type="entry name" value="SH3"/>
    <property type="match status" value="1"/>
</dbReference>
<keyword evidence="3 5" id="KW-0175">Coiled coil</keyword>
<dbReference type="SMART" id="SM00326">
    <property type="entry name" value="SH3"/>
    <property type="match status" value="1"/>
</dbReference>
<evidence type="ECO:0000256" key="2">
    <source>
        <dbReference type="ARBA" id="ARBA00022468"/>
    </source>
</evidence>
<dbReference type="STRING" id="282301.A0A267FD38"/>
<dbReference type="Gene3D" id="1.10.555.10">
    <property type="entry name" value="Rho GTPase activation protein"/>
    <property type="match status" value="1"/>
</dbReference>
<organism evidence="10 11">
    <name type="scientific">Macrostomum lignano</name>
    <dbReference type="NCBI Taxonomy" id="282301"/>
    <lineage>
        <taxon>Eukaryota</taxon>
        <taxon>Metazoa</taxon>
        <taxon>Spiralia</taxon>
        <taxon>Lophotrochozoa</taxon>
        <taxon>Platyhelminthes</taxon>
        <taxon>Rhabditophora</taxon>
        <taxon>Macrostomorpha</taxon>
        <taxon>Macrostomida</taxon>
        <taxon>Macrostomidae</taxon>
        <taxon>Macrostomum</taxon>
    </lineage>
</organism>
<dbReference type="InterPro" id="IPR001060">
    <property type="entry name" value="FCH_dom"/>
</dbReference>
<feature type="region of interest" description="Disordered" evidence="6">
    <location>
        <begin position="793"/>
        <end position="981"/>
    </location>
</feature>
<dbReference type="InterPro" id="IPR031160">
    <property type="entry name" value="F_BAR_dom"/>
</dbReference>
<feature type="region of interest" description="Disordered" evidence="6">
    <location>
        <begin position="470"/>
        <end position="489"/>
    </location>
</feature>
<dbReference type="InterPro" id="IPR027267">
    <property type="entry name" value="AH/BAR_dom_sf"/>
</dbReference>
<comment type="caution">
    <text evidence="10">The sequence shown here is derived from an EMBL/GenBank/DDBJ whole genome shotgun (WGS) entry which is preliminary data.</text>
</comment>
<evidence type="ECO:0000313" key="11">
    <source>
        <dbReference type="Proteomes" id="UP000215902"/>
    </source>
</evidence>
<dbReference type="InterPro" id="IPR008936">
    <property type="entry name" value="Rho_GTPase_activation_prot"/>
</dbReference>
<dbReference type="PANTHER" id="PTHR14166">
    <property type="entry name" value="SLIT-ROBO RHO GTPASE ACTIVATING PROTEIN"/>
    <property type="match status" value="1"/>
</dbReference>
<feature type="domain" description="Rho-GAP" evidence="8">
    <location>
        <begin position="511"/>
        <end position="694"/>
    </location>
</feature>
<dbReference type="SUPFAM" id="SSF48350">
    <property type="entry name" value="GTPase activation domain, GAP"/>
    <property type="match status" value="1"/>
</dbReference>
<dbReference type="Gene3D" id="1.20.1270.60">
    <property type="entry name" value="Arfaptin homology (AH) domain/BAR domain"/>
    <property type="match status" value="1"/>
</dbReference>
<dbReference type="Proteomes" id="UP000215902">
    <property type="component" value="Unassembled WGS sequence"/>
</dbReference>
<evidence type="ECO:0000256" key="4">
    <source>
        <dbReference type="PROSITE-ProRule" id="PRU00192"/>
    </source>
</evidence>